<evidence type="ECO:0000313" key="4">
    <source>
        <dbReference type="Proteomes" id="UP001182556"/>
    </source>
</evidence>
<dbReference type="GO" id="GO:0005773">
    <property type="term" value="C:vacuole"/>
    <property type="evidence" value="ECO:0007669"/>
    <property type="project" value="GOC"/>
</dbReference>
<evidence type="ECO:0000313" key="3">
    <source>
        <dbReference type="EMBL" id="KAK1922802.1"/>
    </source>
</evidence>
<keyword evidence="4" id="KW-1185">Reference proteome</keyword>
<comment type="caution">
    <text evidence="3">The sequence shown here is derived from an EMBL/GenBank/DDBJ whole genome shotgun (WGS) entry which is preliminary data.</text>
</comment>
<dbReference type="PANTHER" id="PTHR28051">
    <property type="entry name" value="PROTEIN MTL1-RELATED"/>
    <property type="match status" value="1"/>
</dbReference>
<feature type="compositionally biased region" description="Polar residues" evidence="1">
    <location>
        <begin position="484"/>
        <end position="506"/>
    </location>
</feature>
<feature type="region of interest" description="Disordered" evidence="1">
    <location>
        <begin position="126"/>
        <end position="238"/>
    </location>
</feature>
<feature type="compositionally biased region" description="Basic residues" evidence="1">
    <location>
        <begin position="791"/>
        <end position="800"/>
    </location>
</feature>
<feature type="compositionally biased region" description="Low complexity" evidence="1">
    <location>
        <begin position="527"/>
        <end position="542"/>
    </location>
</feature>
<feature type="compositionally biased region" description="Polar residues" evidence="1">
    <location>
        <begin position="314"/>
        <end position="323"/>
    </location>
</feature>
<feature type="compositionally biased region" description="Polar residues" evidence="1">
    <location>
        <begin position="577"/>
        <end position="589"/>
    </location>
</feature>
<feature type="compositionally biased region" description="Polar residues" evidence="1">
    <location>
        <begin position="219"/>
        <end position="230"/>
    </location>
</feature>
<dbReference type="Pfam" id="PF08550">
    <property type="entry name" value="GATA_AreA"/>
    <property type="match status" value="1"/>
</dbReference>
<dbReference type="GO" id="GO:0042149">
    <property type="term" value="P:cellular response to glucose starvation"/>
    <property type="evidence" value="ECO:0007669"/>
    <property type="project" value="TreeGrafter"/>
</dbReference>
<dbReference type="EMBL" id="JAODAN010000008">
    <property type="protein sequence ID" value="KAK1922802.1"/>
    <property type="molecule type" value="Genomic_DNA"/>
</dbReference>
<feature type="compositionally biased region" description="Gly residues" evidence="1">
    <location>
        <begin position="768"/>
        <end position="777"/>
    </location>
</feature>
<dbReference type="PANTHER" id="PTHR28051:SF1">
    <property type="entry name" value="PROTEIN MTL1-RELATED"/>
    <property type="match status" value="1"/>
</dbReference>
<feature type="region of interest" description="Disordered" evidence="1">
    <location>
        <begin position="314"/>
        <end position="728"/>
    </location>
</feature>
<feature type="compositionally biased region" description="Low complexity" evidence="1">
    <location>
        <begin position="641"/>
        <end position="659"/>
    </location>
</feature>
<evidence type="ECO:0000256" key="1">
    <source>
        <dbReference type="SAM" id="MobiDB-lite"/>
    </source>
</evidence>
<evidence type="ECO:0000259" key="2">
    <source>
        <dbReference type="Pfam" id="PF08550"/>
    </source>
</evidence>
<feature type="compositionally biased region" description="Polar residues" evidence="1">
    <location>
        <begin position="604"/>
        <end position="626"/>
    </location>
</feature>
<name>A0AAD9CVE2_PAPLA</name>
<dbReference type="InterPro" id="IPR013860">
    <property type="entry name" value="AreA_GATA"/>
</dbReference>
<dbReference type="Proteomes" id="UP001182556">
    <property type="component" value="Unassembled WGS sequence"/>
</dbReference>
<feature type="domain" description="Nitrogen regulatory protein areA GATA-like" evidence="2">
    <location>
        <begin position="48"/>
        <end position="75"/>
    </location>
</feature>
<feature type="compositionally biased region" description="Acidic residues" evidence="1">
    <location>
        <begin position="711"/>
        <end position="724"/>
    </location>
</feature>
<dbReference type="InterPro" id="IPR052292">
    <property type="entry name" value="Glucose_repression_reg"/>
</dbReference>
<dbReference type="AlphaFoldDB" id="A0AAD9CVE2"/>
<feature type="compositionally biased region" description="Low complexity" evidence="1">
    <location>
        <begin position="273"/>
        <end position="298"/>
    </location>
</feature>
<feature type="compositionally biased region" description="Low complexity" evidence="1">
    <location>
        <begin position="414"/>
        <end position="438"/>
    </location>
</feature>
<feature type="compositionally biased region" description="Polar residues" evidence="1">
    <location>
        <begin position="190"/>
        <end position="203"/>
    </location>
</feature>
<gene>
    <name evidence="3" type="ORF">DB88DRAFT_496324</name>
</gene>
<feature type="region of interest" description="Disordered" evidence="1">
    <location>
        <begin position="253"/>
        <end position="300"/>
    </location>
</feature>
<sequence>MAQIIPPITSLPIDSLAAPSAEDIQDRLPSICVDYLSHDWSEEDVWASWRSMTRHKHEIANGVRLENASWRTWQKQRNNLKTISPETLNWLKDSDVTWLYGPLHTANVEPVRPLKIASTDERLGIDRPNLAKLPGGPARRPSKPILKHRTLSEMLTIPNPSSPILEASSRDDESVSSDEDSGPRRPPLIQTKSDTNIANSRTSAVRYRSPPRMPISGKVSPNATVPISSPTDKEPGQKKHISFNTFVEQCIAVSDQDLPQPQSDSDDEMLEIRSSSSRSSRGSRPSLSRHSSTSSAASEHLTIAKIAPTMLKTNGSFVSTNAPQMVYAPPPEYRSPREEEPAGLGGDFPSPKVQKRDRWPGDDNDDEYGSVGYDYFGGPDLGSGSGAPAHIGTSYGRAAPTVNQAPQQPKWRQPSSVNSSEPSSVSSSSSASINNIVSPPVPSRGILKVRPPGSTPPEPSSPPQSSYFNYNPSAATGIGGMRSSYESGSTLEQHHASPSASPNTAGQERGRSAQRNAGSSAYDRSASRGTSTSSQSLSPGTARTPPIDIGRRTGADQGVRSPPIPNQTNVQAAAPSNVPSTATPAQGSKAQGMDVDEPYEPERSNTPTPHSSPQITFRPIQDTSPASLPHDNASRPPNPRAASSNTSTSTHHSYTSAGSMLSPELPKADPPMSVSPEQHFHPSTALTRGGKATIAHVGANTRTTLSQPQPDAEEIEDEEGEDAIGDGSSIMGRAANIANTARDLIGSFWYGPDSAPPNGPRGISQGANIGGGVGGQGQASTGGLTRTLSGGRHKRGASLG</sequence>
<dbReference type="GO" id="GO:0007039">
    <property type="term" value="P:protein catabolic process in the vacuole"/>
    <property type="evidence" value="ECO:0007669"/>
    <property type="project" value="TreeGrafter"/>
</dbReference>
<feature type="region of interest" description="Disordered" evidence="1">
    <location>
        <begin position="751"/>
        <end position="800"/>
    </location>
</feature>
<feature type="compositionally biased region" description="Low complexity" evidence="1">
    <location>
        <begin position="254"/>
        <end position="263"/>
    </location>
</feature>
<feature type="compositionally biased region" description="Polar residues" evidence="1">
    <location>
        <begin position="700"/>
        <end position="709"/>
    </location>
</feature>
<accession>A0AAD9CVE2</accession>
<feature type="compositionally biased region" description="Basic residues" evidence="1">
    <location>
        <begin position="140"/>
        <end position="149"/>
    </location>
</feature>
<feature type="compositionally biased region" description="Low complexity" evidence="1">
    <location>
        <begin position="778"/>
        <end position="790"/>
    </location>
</feature>
<feature type="compositionally biased region" description="Pro residues" evidence="1">
    <location>
        <begin position="453"/>
        <end position="462"/>
    </location>
</feature>
<proteinExistence type="predicted"/>
<protein>
    <submittedName>
        <fullName evidence="3">Regulation of carbohydrate metabolism-related protein</fullName>
    </submittedName>
</protein>
<organism evidence="3 4">
    <name type="scientific">Papiliotrema laurentii</name>
    <name type="common">Cryptococcus laurentii</name>
    <dbReference type="NCBI Taxonomy" id="5418"/>
    <lineage>
        <taxon>Eukaryota</taxon>
        <taxon>Fungi</taxon>
        <taxon>Dikarya</taxon>
        <taxon>Basidiomycota</taxon>
        <taxon>Agaricomycotina</taxon>
        <taxon>Tremellomycetes</taxon>
        <taxon>Tremellales</taxon>
        <taxon>Rhynchogastremaceae</taxon>
        <taxon>Papiliotrema</taxon>
    </lineage>
</organism>
<reference evidence="3" key="1">
    <citation type="submission" date="2023-02" db="EMBL/GenBank/DDBJ databases">
        <title>Identification and recombinant expression of a fungal hydrolase from Papiliotrema laurentii that hydrolyzes apple cutin and clears colloidal polyester polyurethane.</title>
        <authorList>
            <consortium name="DOE Joint Genome Institute"/>
            <person name="Roman V.A."/>
            <person name="Bojanowski C."/>
            <person name="Crable B.R."/>
            <person name="Wagner D.N."/>
            <person name="Hung C.S."/>
            <person name="Nadeau L.J."/>
            <person name="Schratz L."/>
            <person name="Haridas S."/>
            <person name="Pangilinan J."/>
            <person name="Lipzen A."/>
            <person name="Na H."/>
            <person name="Yan M."/>
            <person name="Ng V."/>
            <person name="Grigoriev I.V."/>
            <person name="Spatafora J.W."/>
            <person name="Barlow D."/>
            <person name="Biffinger J."/>
            <person name="Kelley-Loughnane N."/>
            <person name="Varaljay V.A."/>
            <person name="Crookes-Goodson W.J."/>
        </authorList>
    </citation>
    <scope>NUCLEOTIDE SEQUENCE</scope>
    <source>
        <strain evidence="3">5307AH</strain>
    </source>
</reference>